<evidence type="ECO:0000313" key="1">
    <source>
        <dbReference type="Proteomes" id="UP000695022"/>
    </source>
</evidence>
<evidence type="ECO:0000313" key="2">
    <source>
        <dbReference type="RefSeq" id="XP_014670821.1"/>
    </source>
</evidence>
<keyword evidence="1" id="KW-1185">Reference proteome</keyword>
<dbReference type="PANTHER" id="PTHR11533">
    <property type="entry name" value="PROTEASE M1 ZINC METALLOPROTEASE"/>
    <property type="match status" value="1"/>
</dbReference>
<dbReference type="PANTHER" id="PTHR11533:SF299">
    <property type="entry name" value="AMINOPEPTIDASE"/>
    <property type="match status" value="1"/>
</dbReference>
<dbReference type="Proteomes" id="UP000695022">
    <property type="component" value="Unplaced"/>
</dbReference>
<accession>A0ABM1EF50</accession>
<sequence length="165" mass="18931">MDTWTLQPGYPYVTVTAEDDCYVFTQHQFLEGQRRRLQANNSTSTSPSDAESGILYAIPLFTKQQEQPNSRPEVYWLTTKSLKIRKGELDGEAWQLVNKNAAGFYRVLHSETEFLSLVQLLKANITAVDVRSRAQFISDTYSFAFLLLHRRAATRDHMHIYSAHG</sequence>
<name>A0ABM1EF50_PRICU</name>
<protein>
    <submittedName>
        <fullName evidence="2">Aminopeptidase N-like</fullName>
    </submittedName>
</protein>
<dbReference type="InterPro" id="IPR050344">
    <property type="entry name" value="Peptidase_M1_aminopeptidases"/>
</dbReference>
<dbReference type="Gene3D" id="2.60.40.1910">
    <property type="match status" value="1"/>
</dbReference>
<proteinExistence type="predicted"/>
<dbReference type="RefSeq" id="XP_014670821.1">
    <property type="nucleotide sequence ID" value="XM_014815335.1"/>
</dbReference>
<dbReference type="GeneID" id="106811632"/>
<gene>
    <name evidence="2" type="primary">LOC106811632</name>
</gene>
<organism evidence="1 2">
    <name type="scientific">Priapulus caudatus</name>
    <name type="common">Priapulid worm</name>
    <dbReference type="NCBI Taxonomy" id="37621"/>
    <lineage>
        <taxon>Eukaryota</taxon>
        <taxon>Metazoa</taxon>
        <taxon>Ecdysozoa</taxon>
        <taxon>Scalidophora</taxon>
        <taxon>Priapulida</taxon>
        <taxon>Priapulimorpha</taxon>
        <taxon>Priapulimorphida</taxon>
        <taxon>Priapulidae</taxon>
        <taxon>Priapulus</taxon>
    </lineage>
</organism>
<reference evidence="2" key="1">
    <citation type="submission" date="2025-08" db="UniProtKB">
        <authorList>
            <consortium name="RefSeq"/>
        </authorList>
    </citation>
    <scope>IDENTIFICATION</scope>
</reference>